<gene>
    <name evidence="1" type="ORF">PQO05_01220</name>
</gene>
<evidence type="ECO:0000313" key="1">
    <source>
        <dbReference type="EMBL" id="WCT12550.1"/>
    </source>
</evidence>
<keyword evidence="2" id="KW-1185">Reference proteome</keyword>
<name>A0ABY7T8V6_9SPHI</name>
<reference evidence="1 2" key="1">
    <citation type="submission" date="2023-02" db="EMBL/GenBank/DDBJ databases">
        <title>Genome sequence of Mucilaginibacter jinjuensis strain KACC 16571.</title>
        <authorList>
            <person name="Kim S."/>
            <person name="Heo J."/>
            <person name="Kwon S.-W."/>
        </authorList>
    </citation>
    <scope>NUCLEOTIDE SEQUENCE [LARGE SCALE GENOMIC DNA]</scope>
    <source>
        <strain evidence="1 2">KACC 16571</strain>
    </source>
</reference>
<dbReference type="EMBL" id="CP117167">
    <property type="protein sequence ID" value="WCT12550.1"/>
    <property type="molecule type" value="Genomic_DNA"/>
</dbReference>
<dbReference type="RefSeq" id="WP_273630816.1">
    <property type="nucleotide sequence ID" value="NZ_CP117167.1"/>
</dbReference>
<proteinExistence type="predicted"/>
<sequence length="112" mass="12642">MKTLLTPILLDFLIIEGYKYCASKANGINTSDASESITLIPLKSKRVLNRLSGSVDKYFSIKSEPVQMAEGFDDTLVMVEIDSSDLKRYISFFMEKLALSKSFFKPNLQNEC</sequence>
<dbReference type="Proteomes" id="UP001216139">
    <property type="component" value="Chromosome"/>
</dbReference>
<accession>A0ABY7T8V6</accession>
<evidence type="ECO:0000313" key="2">
    <source>
        <dbReference type="Proteomes" id="UP001216139"/>
    </source>
</evidence>
<protein>
    <submittedName>
        <fullName evidence="1">Uncharacterized protein</fullName>
    </submittedName>
</protein>
<organism evidence="1 2">
    <name type="scientific">Mucilaginibacter jinjuensis</name>
    <dbReference type="NCBI Taxonomy" id="1176721"/>
    <lineage>
        <taxon>Bacteria</taxon>
        <taxon>Pseudomonadati</taxon>
        <taxon>Bacteroidota</taxon>
        <taxon>Sphingobacteriia</taxon>
        <taxon>Sphingobacteriales</taxon>
        <taxon>Sphingobacteriaceae</taxon>
        <taxon>Mucilaginibacter</taxon>
    </lineage>
</organism>